<protein>
    <recommendedName>
        <fullName evidence="10">AAA+ ATPase domain-containing protein</fullName>
    </recommendedName>
</protein>
<dbReference type="GO" id="GO:0005694">
    <property type="term" value="C:chromosome"/>
    <property type="evidence" value="ECO:0007669"/>
    <property type="project" value="UniProtKB-ARBA"/>
</dbReference>
<feature type="domain" description="DNA2/NAM7 helicase helicase" evidence="7">
    <location>
        <begin position="391"/>
        <end position="681"/>
    </location>
</feature>
<dbReference type="Gene3D" id="3.40.50.300">
    <property type="entry name" value="P-loop containing nucleotide triphosphate hydrolases"/>
    <property type="match status" value="2"/>
</dbReference>
<dbReference type="SUPFAM" id="SSF52540">
    <property type="entry name" value="P-loop containing nucleoside triphosphate hydrolases"/>
    <property type="match status" value="1"/>
</dbReference>
<feature type="compositionally biased region" description="Polar residues" evidence="6">
    <location>
        <begin position="336"/>
        <end position="350"/>
    </location>
</feature>
<feature type="region of interest" description="Disordered" evidence="6">
    <location>
        <begin position="496"/>
        <end position="547"/>
    </location>
</feature>
<accession>A0A7S3VNK3</accession>
<dbReference type="InterPro" id="IPR041679">
    <property type="entry name" value="DNA2/NAM7-like_C"/>
</dbReference>
<feature type="compositionally biased region" description="Basic and acidic residues" evidence="6">
    <location>
        <begin position="1044"/>
        <end position="1056"/>
    </location>
</feature>
<evidence type="ECO:0000259" key="7">
    <source>
        <dbReference type="Pfam" id="PF13086"/>
    </source>
</evidence>
<evidence type="ECO:0000256" key="2">
    <source>
        <dbReference type="ARBA" id="ARBA00022801"/>
    </source>
</evidence>
<dbReference type="EMBL" id="HBIP01020538">
    <property type="protein sequence ID" value="CAE0497141.1"/>
    <property type="molecule type" value="Transcribed_RNA"/>
</dbReference>
<feature type="coiled-coil region" evidence="5">
    <location>
        <begin position="549"/>
        <end position="583"/>
    </location>
</feature>
<proteinExistence type="predicted"/>
<feature type="compositionally biased region" description="Low complexity" evidence="6">
    <location>
        <begin position="354"/>
        <end position="375"/>
    </location>
</feature>
<dbReference type="PANTHER" id="PTHR10887:SF495">
    <property type="entry name" value="HELICASE SENATAXIN ISOFORM X1-RELATED"/>
    <property type="match status" value="1"/>
</dbReference>
<evidence type="ECO:0008006" key="10">
    <source>
        <dbReference type="Google" id="ProtNLM"/>
    </source>
</evidence>
<feature type="compositionally biased region" description="Polar residues" evidence="6">
    <location>
        <begin position="981"/>
        <end position="991"/>
    </location>
</feature>
<evidence type="ECO:0000259" key="8">
    <source>
        <dbReference type="Pfam" id="PF13087"/>
    </source>
</evidence>
<evidence type="ECO:0000313" key="9">
    <source>
        <dbReference type="EMBL" id="CAE0497141.1"/>
    </source>
</evidence>
<sequence>MDDLHAAILSWDLRKDVLLPSSAAPSLGLPQSAQLPPKPGSFSSMQQYADAFRDLLMEELRASIAAAADDLAAGSTSLNCFPVFLKHMRQVNTTQVLTLTAEGASVSSLDLLLLTKQPLANAAALSTAAAAAEPDGVSSLPTLRTLGLVVEASTSQGQRELQCKVVPPQASSSDRCKLHQTLLPGTTWHATVIHSLTPNMREFQALCNFHLLPEGMRAFLLNPKASRAETSSTLSSSLASSALQRGSPQLSRILQARFNRSQQVAVASALDARRPFVLVQGPPGTGKTSTILGITSALLACGLKTSASQPADATTHKHEEDPALAALQSAKARSAGKQQGGTAPQPQSYKKPSAATRRPGPIAAAAANGGSNNSAGGATGLEGELRLGQVPAVRILICAQSNAAIDELVGRLARDGVWRKTDGSQRAPGMVRLGRSETTHPQVLDLHVDAVAERLSGKPGALLEDVGSRHEQARAHVEQLQQRIRAAHDELHSLEEHEARRQQDRQAGLGEETEGCRGEGEDAGGNGGGSSGAADRGPAGRESAHHNAVRGIREQLRGLHVQLQEAERETRSGGRELERAQRELRHAIIRAAELTVCTLNVAGGELAQALAALPHNASGATPTTATQSTNVMPHLFDALIIDEAAQALEPAALIPLPLLKPNCRVVLVGDPKQLPPTLLSRSSAAGLSQSLFSRLQACGVPVHMLETQYRMHPRISRFPSAFFYGGALADGVSVQQRTAPFHSTNGILGPLVVFDVADGQEGRGKGRGGSLVNTCEAEAAKALFQGLTEAHPAWKGSVALLTPYRAQLSALRAAFRGLLPSDSTSSSAAPRRANNQPTSVTVGSVTIEFSTIDGYQGREADVVILSCVRASTASGQQGGRGVGFLADMRRMNVALTRARCSLWVLCHATTLRKQMGWNAFILHAVKEGSLVHLQSRSVGGRGGVASKIRELLRGSGNSSRREHGGVEGDGLPLRGLLGSSAPESTTFSTGQAARAAVQPAELGSSTRNGKHVLMPSKRKAEPPANQHLHEEQGIAQESYTGSGMERREQHKAERTEYSSGAAGSTQQREGDNRRLGKREREGDKRGREGDKREREGDERRRKMREREREREREGERGGSYHRGVQQGRPEGLGSEED</sequence>
<evidence type="ECO:0000256" key="6">
    <source>
        <dbReference type="SAM" id="MobiDB-lite"/>
    </source>
</evidence>
<dbReference type="CDD" id="cd18042">
    <property type="entry name" value="DEXXQc_SETX"/>
    <property type="match status" value="1"/>
</dbReference>
<keyword evidence="3" id="KW-0347">Helicase</keyword>
<dbReference type="GO" id="GO:0005524">
    <property type="term" value="F:ATP binding"/>
    <property type="evidence" value="ECO:0007669"/>
    <property type="project" value="UniProtKB-KW"/>
</dbReference>
<keyword evidence="5" id="KW-0175">Coiled coil</keyword>
<feature type="region of interest" description="Disordered" evidence="6">
    <location>
        <begin position="953"/>
        <end position="1137"/>
    </location>
</feature>
<dbReference type="AlphaFoldDB" id="A0A7S3VNK3"/>
<dbReference type="GO" id="GO:0016787">
    <property type="term" value="F:hydrolase activity"/>
    <property type="evidence" value="ECO:0007669"/>
    <property type="project" value="UniProtKB-KW"/>
</dbReference>
<feature type="compositionally biased region" description="Basic and acidic residues" evidence="6">
    <location>
        <begin position="538"/>
        <end position="547"/>
    </location>
</feature>
<dbReference type="CDD" id="cd18808">
    <property type="entry name" value="SF1_C_Upf1"/>
    <property type="match status" value="1"/>
</dbReference>
<dbReference type="Pfam" id="PF13086">
    <property type="entry name" value="AAA_11"/>
    <property type="match status" value="2"/>
</dbReference>
<evidence type="ECO:0000256" key="1">
    <source>
        <dbReference type="ARBA" id="ARBA00022741"/>
    </source>
</evidence>
<reference evidence="9" key="1">
    <citation type="submission" date="2021-01" db="EMBL/GenBank/DDBJ databases">
        <authorList>
            <person name="Corre E."/>
            <person name="Pelletier E."/>
            <person name="Niang G."/>
            <person name="Scheremetjew M."/>
            <person name="Finn R."/>
            <person name="Kale V."/>
            <person name="Holt S."/>
            <person name="Cochrane G."/>
            <person name="Meng A."/>
            <person name="Brown T."/>
            <person name="Cohen L."/>
        </authorList>
    </citation>
    <scope>NUCLEOTIDE SEQUENCE</scope>
    <source>
        <strain evidence="9">CCMP1320</strain>
    </source>
</reference>
<feature type="domain" description="DNA2/NAM7 helicase helicase" evidence="7">
    <location>
        <begin position="258"/>
        <end position="326"/>
    </location>
</feature>
<feature type="region of interest" description="Disordered" evidence="6">
    <location>
        <begin position="328"/>
        <end position="375"/>
    </location>
</feature>
<keyword evidence="2" id="KW-0378">Hydrolase</keyword>
<feature type="compositionally biased region" description="Polar residues" evidence="6">
    <location>
        <begin position="1057"/>
        <end position="1067"/>
    </location>
</feature>
<dbReference type="PANTHER" id="PTHR10887">
    <property type="entry name" value="DNA2/NAM7 HELICASE FAMILY"/>
    <property type="match status" value="1"/>
</dbReference>
<dbReference type="GO" id="GO:0004386">
    <property type="term" value="F:helicase activity"/>
    <property type="evidence" value="ECO:0007669"/>
    <property type="project" value="UniProtKB-KW"/>
</dbReference>
<evidence type="ECO:0000256" key="5">
    <source>
        <dbReference type="SAM" id="Coils"/>
    </source>
</evidence>
<feature type="domain" description="DNA2/NAM7 helicase-like C-terminal" evidence="8">
    <location>
        <begin position="687"/>
        <end position="908"/>
    </location>
</feature>
<dbReference type="InterPro" id="IPR027417">
    <property type="entry name" value="P-loop_NTPase"/>
</dbReference>
<dbReference type="InterPro" id="IPR041677">
    <property type="entry name" value="DNA2/NAM7_AAA_11"/>
</dbReference>
<organism evidence="9">
    <name type="scientific">Dunaliella tertiolecta</name>
    <name type="common">Green alga</name>
    <dbReference type="NCBI Taxonomy" id="3047"/>
    <lineage>
        <taxon>Eukaryota</taxon>
        <taxon>Viridiplantae</taxon>
        <taxon>Chlorophyta</taxon>
        <taxon>core chlorophytes</taxon>
        <taxon>Chlorophyceae</taxon>
        <taxon>CS clade</taxon>
        <taxon>Chlamydomonadales</taxon>
        <taxon>Dunaliellaceae</taxon>
        <taxon>Dunaliella</taxon>
    </lineage>
</organism>
<name>A0A7S3VNK3_DUNTE</name>
<dbReference type="FunFam" id="3.40.50.300:FF:000326">
    <property type="entry name" value="P-loop containing nucleoside triphosphate hydrolase"/>
    <property type="match status" value="1"/>
</dbReference>
<dbReference type="InterPro" id="IPR045055">
    <property type="entry name" value="DNA2/NAM7-like"/>
</dbReference>
<evidence type="ECO:0000256" key="4">
    <source>
        <dbReference type="ARBA" id="ARBA00022840"/>
    </source>
</evidence>
<evidence type="ECO:0000256" key="3">
    <source>
        <dbReference type="ARBA" id="ARBA00022806"/>
    </source>
</evidence>
<keyword evidence="4" id="KW-0067">ATP-binding</keyword>
<keyword evidence="1" id="KW-0547">Nucleotide-binding</keyword>
<gene>
    <name evidence="9" type="ORF">DTER00134_LOCUS12214</name>
</gene>
<dbReference type="InterPro" id="IPR047187">
    <property type="entry name" value="SF1_C_Upf1"/>
</dbReference>
<dbReference type="Pfam" id="PF13087">
    <property type="entry name" value="AAA_12"/>
    <property type="match status" value="1"/>
</dbReference>
<feature type="compositionally biased region" description="Basic and acidic residues" evidence="6">
    <location>
        <begin position="1068"/>
        <end position="1118"/>
    </location>
</feature>